<dbReference type="InterPro" id="IPR036890">
    <property type="entry name" value="HATPase_C_sf"/>
</dbReference>
<dbReference type="Pfam" id="PF23539">
    <property type="entry name" value="DUF7134"/>
    <property type="match status" value="1"/>
</dbReference>
<keyword evidence="9" id="KW-0812">Transmembrane</keyword>
<evidence type="ECO:0000256" key="8">
    <source>
        <dbReference type="ARBA" id="ARBA00023012"/>
    </source>
</evidence>
<evidence type="ECO:0000313" key="13">
    <source>
        <dbReference type="Proteomes" id="UP001595764"/>
    </source>
</evidence>
<evidence type="ECO:0000259" key="10">
    <source>
        <dbReference type="Pfam" id="PF07730"/>
    </source>
</evidence>
<proteinExistence type="predicted"/>
<reference evidence="13" key="1">
    <citation type="journal article" date="2019" name="Int. J. Syst. Evol. Microbiol.">
        <title>The Global Catalogue of Microorganisms (GCM) 10K type strain sequencing project: providing services to taxonomists for standard genome sequencing and annotation.</title>
        <authorList>
            <consortium name="The Broad Institute Genomics Platform"/>
            <consortium name="The Broad Institute Genome Sequencing Center for Infectious Disease"/>
            <person name="Wu L."/>
            <person name="Ma J."/>
        </authorList>
    </citation>
    <scope>NUCLEOTIDE SEQUENCE [LARGE SCALE GENOMIC DNA]</scope>
    <source>
        <strain evidence="13">CGMCC 4.7682</strain>
    </source>
</reference>
<evidence type="ECO:0000313" key="12">
    <source>
        <dbReference type="EMBL" id="MFC3510906.1"/>
    </source>
</evidence>
<evidence type="ECO:0000259" key="11">
    <source>
        <dbReference type="Pfam" id="PF23539"/>
    </source>
</evidence>
<evidence type="ECO:0000256" key="1">
    <source>
        <dbReference type="ARBA" id="ARBA00000085"/>
    </source>
</evidence>
<dbReference type="InterPro" id="IPR011712">
    <property type="entry name" value="Sig_transdc_His_kin_sub3_dim/P"/>
</dbReference>
<feature type="domain" description="Signal transduction histidine kinase subgroup 3 dimerisation and phosphoacceptor" evidence="10">
    <location>
        <begin position="168"/>
        <end position="231"/>
    </location>
</feature>
<dbReference type="InterPro" id="IPR050482">
    <property type="entry name" value="Sensor_HK_TwoCompSys"/>
</dbReference>
<dbReference type="PANTHER" id="PTHR24421">
    <property type="entry name" value="NITRATE/NITRITE SENSOR PROTEIN NARX-RELATED"/>
    <property type="match status" value="1"/>
</dbReference>
<dbReference type="Pfam" id="PF07730">
    <property type="entry name" value="HisKA_3"/>
    <property type="match status" value="1"/>
</dbReference>
<name>A0ABV7QG11_9PSEU</name>
<evidence type="ECO:0000256" key="9">
    <source>
        <dbReference type="SAM" id="Phobius"/>
    </source>
</evidence>
<dbReference type="Proteomes" id="UP001595764">
    <property type="component" value="Unassembled WGS sequence"/>
</dbReference>
<dbReference type="EMBL" id="JBHRWI010000015">
    <property type="protein sequence ID" value="MFC3510906.1"/>
    <property type="molecule type" value="Genomic_DNA"/>
</dbReference>
<keyword evidence="3" id="KW-0597">Phosphoprotein</keyword>
<dbReference type="SUPFAM" id="SSF55874">
    <property type="entry name" value="ATPase domain of HSP90 chaperone/DNA topoisomerase II/histidine kinase"/>
    <property type="match status" value="1"/>
</dbReference>
<feature type="transmembrane region" description="Helical" evidence="9">
    <location>
        <begin position="9"/>
        <end position="26"/>
    </location>
</feature>
<dbReference type="InterPro" id="IPR055558">
    <property type="entry name" value="DUF7134"/>
</dbReference>
<keyword evidence="4" id="KW-0808">Transferase</keyword>
<sequence>MRWFRDRKTVLDLGTAVLVAVLVGVGGAWPPAVGWSGVALVTGQVLPLVFRRRFPGWVLAVVTAATLARLLTTQPHNIDYVPVLIALYTVPSARRASVRWGLGGLSAAAIGAAMTVSKGPVDGALLTVAVCVVAWLLGTERQRHAAERAEFATQRTRFRLERLAAERRAQTARQLHDTLARTTTVMLVQAEALLAVGELTGADRARVDAMLAAGRDALSQVRETLRELRDDGESRPGPGVAAVLAELSAAGLVLEEEPALHRIPDRARDLADRIVSEAAINALRHNGPGVRLGIGVEATAESVRLVLRNDRRGQPTEGSGYGLESLRAQLAARGGSLEAGPAANGGWTVVAVIPCPAEPATATR</sequence>
<dbReference type="GO" id="GO:0016301">
    <property type="term" value="F:kinase activity"/>
    <property type="evidence" value="ECO:0007669"/>
    <property type="project" value="UniProtKB-KW"/>
</dbReference>
<comment type="caution">
    <text evidence="12">The sequence shown here is derived from an EMBL/GenBank/DDBJ whole genome shotgun (WGS) entry which is preliminary data.</text>
</comment>
<gene>
    <name evidence="12" type="ORF">ACFORO_12085</name>
</gene>
<keyword evidence="6 12" id="KW-0418">Kinase</keyword>
<evidence type="ECO:0000256" key="2">
    <source>
        <dbReference type="ARBA" id="ARBA00012438"/>
    </source>
</evidence>
<keyword evidence="8" id="KW-0902">Two-component regulatory system</keyword>
<evidence type="ECO:0000256" key="4">
    <source>
        <dbReference type="ARBA" id="ARBA00022679"/>
    </source>
</evidence>
<keyword evidence="9" id="KW-0472">Membrane</keyword>
<organism evidence="12 13">
    <name type="scientific">Amycolatopsis halotolerans</name>
    <dbReference type="NCBI Taxonomy" id="330083"/>
    <lineage>
        <taxon>Bacteria</taxon>
        <taxon>Bacillati</taxon>
        <taxon>Actinomycetota</taxon>
        <taxon>Actinomycetes</taxon>
        <taxon>Pseudonocardiales</taxon>
        <taxon>Pseudonocardiaceae</taxon>
        <taxon>Amycolatopsis</taxon>
    </lineage>
</organism>
<evidence type="ECO:0000256" key="3">
    <source>
        <dbReference type="ARBA" id="ARBA00022553"/>
    </source>
</evidence>
<evidence type="ECO:0000256" key="5">
    <source>
        <dbReference type="ARBA" id="ARBA00022741"/>
    </source>
</evidence>
<protein>
    <recommendedName>
        <fullName evidence="2">histidine kinase</fullName>
        <ecNumber evidence="2">2.7.13.3</ecNumber>
    </recommendedName>
</protein>
<keyword evidence="13" id="KW-1185">Reference proteome</keyword>
<keyword evidence="7" id="KW-0067">ATP-binding</keyword>
<dbReference type="Gene3D" id="3.30.565.10">
    <property type="entry name" value="Histidine kinase-like ATPase, C-terminal domain"/>
    <property type="match status" value="1"/>
</dbReference>
<comment type="catalytic activity">
    <reaction evidence="1">
        <text>ATP + protein L-histidine = ADP + protein N-phospho-L-histidine.</text>
        <dbReference type="EC" id="2.7.13.3"/>
    </reaction>
</comment>
<keyword evidence="5" id="KW-0547">Nucleotide-binding</keyword>
<accession>A0ABV7QG11</accession>
<dbReference type="PANTHER" id="PTHR24421:SF10">
    <property type="entry name" value="NITRATE_NITRITE SENSOR PROTEIN NARQ"/>
    <property type="match status" value="1"/>
</dbReference>
<evidence type="ECO:0000256" key="7">
    <source>
        <dbReference type="ARBA" id="ARBA00022840"/>
    </source>
</evidence>
<evidence type="ECO:0000256" key="6">
    <source>
        <dbReference type="ARBA" id="ARBA00022777"/>
    </source>
</evidence>
<dbReference type="EC" id="2.7.13.3" evidence="2"/>
<keyword evidence="9" id="KW-1133">Transmembrane helix</keyword>
<feature type="domain" description="DUF7134" evidence="11">
    <location>
        <begin position="2"/>
        <end position="141"/>
    </location>
</feature>
<dbReference type="RefSeq" id="WP_377876086.1">
    <property type="nucleotide sequence ID" value="NZ_JBHMAY010000088.1"/>
</dbReference>